<evidence type="ECO:0000313" key="8">
    <source>
        <dbReference type="Proteomes" id="UP000237153"/>
    </source>
</evidence>
<evidence type="ECO:0000313" key="7">
    <source>
        <dbReference type="EMBL" id="PMB75794.1"/>
    </source>
</evidence>
<reference evidence="7 8" key="1">
    <citation type="submission" date="2018-01" db="EMBL/GenBank/DDBJ databases">
        <title>Metagenomic assembled genomes from two thermal pools in the Uzon Caldera, Kamchatka, Russia.</title>
        <authorList>
            <person name="Wilkins L."/>
            <person name="Ettinger C."/>
        </authorList>
    </citation>
    <scope>NUCLEOTIDE SEQUENCE [LARGE SCALE GENOMIC DNA]</scope>
    <source>
        <strain evidence="7">ZAV-06</strain>
    </source>
</reference>
<dbReference type="Proteomes" id="UP000237153">
    <property type="component" value="Unassembled WGS sequence"/>
</dbReference>
<dbReference type="CDD" id="cd05832">
    <property type="entry name" value="Ribosomal_L12p"/>
    <property type="match status" value="1"/>
</dbReference>
<keyword evidence="2 4" id="KW-0689">Ribosomal protein</keyword>
<dbReference type="InterPro" id="IPR038716">
    <property type="entry name" value="P1/P2_N_sf"/>
</dbReference>
<comment type="caution">
    <text evidence="7">The sequence shown here is derived from an EMBL/GenBank/DDBJ whole genome shotgun (WGS) entry which is preliminary data.</text>
</comment>
<dbReference type="FunFam" id="1.10.10.1410:FF:000002">
    <property type="entry name" value="60S acidic ribosomal protein P2"/>
    <property type="match status" value="1"/>
</dbReference>
<feature type="region of interest" description="Disordered" evidence="5">
    <location>
        <begin position="66"/>
        <end position="107"/>
    </location>
</feature>
<evidence type="ECO:0000313" key="6">
    <source>
        <dbReference type="EMBL" id="MBE9390641.1"/>
    </source>
</evidence>
<dbReference type="EMBL" id="JADEZV010000001">
    <property type="protein sequence ID" value="MBE9390641.1"/>
    <property type="molecule type" value="Genomic_DNA"/>
</dbReference>
<feature type="compositionally biased region" description="Basic and acidic residues" evidence="5">
    <location>
        <begin position="74"/>
        <end position="93"/>
    </location>
</feature>
<evidence type="ECO:0000256" key="2">
    <source>
        <dbReference type="ARBA" id="ARBA00022980"/>
    </source>
</evidence>
<proteinExistence type="inferred from homology"/>
<dbReference type="Pfam" id="PF00428">
    <property type="entry name" value="Ribosomal_60s"/>
    <property type="match status" value="1"/>
</dbReference>
<dbReference type="RefSeq" id="WP_148683766.1">
    <property type="nucleotide sequence ID" value="NZ_JADEZV010000001.1"/>
</dbReference>
<gene>
    <name evidence="4" type="primary">rpl12</name>
    <name evidence="7" type="ORF">C0188_01645</name>
    <name evidence="6" type="ORF">IOK49_00875</name>
</gene>
<organism evidence="7 8">
    <name type="scientific">Fervidicoccus fontis</name>
    <dbReference type="NCBI Taxonomy" id="683846"/>
    <lineage>
        <taxon>Archaea</taxon>
        <taxon>Thermoproteota</taxon>
        <taxon>Thermoprotei</taxon>
        <taxon>Fervidicoccales</taxon>
        <taxon>Fervidicoccaceae</taxon>
        <taxon>Fervidicoccus</taxon>
    </lineage>
</organism>
<protein>
    <recommendedName>
        <fullName evidence="4">Large ribosomal subunit protein P1</fullName>
    </recommendedName>
</protein>
<dbReference type="InterPro" id="IPR022295">
    <property type="entry name" value="Ribosomal_P1_arc"/>
</dbReference>
<dbReference type="NCBIfam" id="TIGR03685">
    <property type="entry name" value="ribo_P1_arch"/>
    <property type="match status" value="1"/>
</dbReference>
<comment type="function">
    <text evidence="4">Forms part of the ribosomal stalk, playing a central role in the interaction of the ribosome with GTP-bound translation factors.</text>
</comment>
<name>A0A2J6N379_9CREN</name>
<sequence length="107" mass="11524">MEYIYASLMLHSAKKDINEENIKKVLESAGIQVDDVRVKALVAALQQINIDEVLKSALVTGAVAPAAPAAAPASEEKKEEKKEEKAEEEKKELSEEELSSGLGALFG</sequence>
<dbReference type="Proteomes" id="UP000652307">
    <property type="component" value="Unassembled WGS sequence"/>
</dbReference>
<dbReference type="HAMAP" id="MF_01478">
    <property type="entry name" value="Ribosomal_L12_arch"/>
    <property type="match status" value="1"/>
</dbReference>
<dbReference type="GeneID" id="12450379"/>
<comment type="subunit">
    <text evidence="4">Part of the 50S ribosomal subunit. Homodimer, it forms part of the ribosomal stalk which helps the ribosome interact with GTP-bound translation factors. Forms a heptameric L10(L12)2(L12)2(L12)2 complex, where L10 forms an elongated spine to which the L12 dimers bind in a sequential fashion.</text>
</comment>
<dbReference type="Gene3D" id="1.10.10.1410">
    <property type="match status" value="1"/>
</dbReference>
<reference evidence="6" key="2">
    <citation type="submission" date="2020-10" db="EMBL/GenBank/DDBJ databases">
        <title>Fervidococcus fontis strain 3639Fd - the first crenarchaeon capable of growth on lipids.</title>
        <authorList>
            <person name="Kochetkova T.V."/>
            <person name="Elcheninov A.G."/>
            <person name="Toschakov S.V."/>
            <person name="Kublanov I.V."/>
        </authorList>
    </citation>
    <scope>NUCLEOTIDE SEQUENCE</scope>
    <source>
        <strain evidence="6">3639Fd</strain>
    </source>
</reference>
<comment type="similarity">
    <text evidence="1 4">Belongs to the eukaryotic ribosomal protein P1/P2 family.</text>
</comment>
<dbReference type="AlphaFoldDB" id="A0A2J6N379"/>
<dbReference type="GO" id="GO:0005840">
    <property type="term" value="C:ribosome"/>
    <property type="evidence" value="ECO:0007669"/>
    <property type="project" value="UniProtKB-KW"/>
</dbReference>
<evidence type="ECO:0000256" key="1">
    <source>
        <dbReference type="ARBA" id="ARBA00005436"/>
    </source>
</evidence>
<dbReference type="GO" id="GO:0006414">
    <property type="term" value="P:translational elongation"/>
    <property type="evidence" value="ECO:0007669"/>
    <property type="project" value="InterPro"/>
</dbReference>
<dbReference type="GO" id="GO:0003735">
    <property type="term" value="F:structural constituent of ribosome"/>
    <property type="evidence" value="ECO:0007669"/>
    <property type="project" value="InterPro"/>
</dbReference>
<accession>A0A2J6N379</accession>
<dbReference type="EMBL" id="PNIM01000006">
    <property type="protein sequence ID" value="PMB75794.1"/>
    <property type="molecule type" value="Genomic_DNA"/>
</dbReference>
<evidence type="ECO:0000256" key="3">
    <source>
        <dbReference type="ARBA" id="ARBA00023274"/>
    </source>
</evidence>
<evidence type="ECO:0000256" key="4">
    <source>
        <dbReference type="HAMAP-Rule" id="MF_01478"/>
    </source>
</evidence>
<dbReference type="GO" id="GO:1990904">
    <property type="term" value="C:ribonucleoprotein complex"/>
    <property type="evidence" value="ECO:0007669"/>
    <property type="project" value="UniProtKB-KW"/>
</dbReference>
<keyword evidence="3 4" id="KW-0687">Ribonucleoprotein</keyword>
<dbReference type="InterPro" id="IPR027534">
    <property type="entry name" value="Ribosomal_P1/P2"/>
</dbReference>
<evidence type="ECO:0000256" key="5">
    <source>
        <dbReference type="SAM" id="MobiDB-lite"/>
    </source>
</evidence>